<dbReference type="RefSeq" id="XP_013891545.1">
    <property type="nucleotide sequence ID" value="XM_014036091.1"/>
</dbReference>
<protein>
    <submittedName>
        <fullName evidence="1">Microtubule organization protein</fullName>
    </submittedName>
</protein>
<dbReference type="AlphaFoldDB" id="A0A0D2MB13"/>
<dbReference type="EMBL" id="KK105543">
    <property type="protein sequence ID" value="KIY92525.1"/>
    <property type="molecule type" value="Genomic_DNA"/>
</dbReference>
<dbReference type="GO" id="GO:0007051">
    <property type="term" value="P:spindle organization"/>
    <property type="evidence" value="ECO:0007669"/>
    <property type="project" value="InterPro"/>
</dbReference>
<dbReference type="PANTHER" id="PTHR12609">
    <property type="entry name" value="MICROTUBULE ASSOCIATED PROTEIN XMAP215"/>
    <property type="match status" value="1"/>
</dbReference>
<dbReference type="GO" id="GO:0030951">
    <property type="term" value="P:establishment or maintenance of microtubule cytoskeleton polarity"/>
    <property type="evidence" value="ECO:0007669"/>
    <property type="project" value="InterPro"/>
</dbReference>
<dbReference type="KEGG" id="mng:MNEG_15438"/>
<reference evidence="1 2" key="1">
    <citation type="journal article" date="2013" name="BMC Genomics">
        <title>Reconstruction of the lipid metabolism for the microalga Monoraphidium neglectum from its genome sequence reveals characteristics suitable for biofuel production.</title>
        <authorList>
            <person name="Bogen C."/>
            <person name="Al-Dilaimi A."/>
            <person name="Albersmeier A."/>
            <person name="Wichmann J."/>
            <person name="Grundmann M."/>
            <person name="Rupp O."/>
            <person name="Lauersen K.J."/>
            <person name="Blifernez-Klassen O."/>
            <person name="Kalinowski J."/>
            <person name="Goesmann A."/>
            <person name="Mussgnug J.H."/>
            <person name="Kruse O."/>
        </authorList>
    </citation>
    <scope>NUCLEOTIDE SEQUENCE [LARGE SCALE GENOMIC DNA]</scope>
    <source>
        <strain evidence="1 2">SAG 48.87</strain>
    </source>
</reference>
<dbReference type="GO" id="GO:0051010">
    <property type="term" value="F:microtubule plus-end binding"/>
    <property type="evidence" value="ECO:0007669"/>
    <property type="project" value="InterPro"/>
</dbReference>
<dbReference type="GO" id="GO:0061863">
    <property type="term" value="F:microtubule plus end polymerase"/>
    <property type="evidence" value="ECO:0007669"/>
    <property type="project" value="InterPro"/>
</dbReference>
<sequence length="250" mass="27214">MEVEFNRAMGLLRGGDIDACIDVMKLLCFEMMDMLKGSDSGGQDSGGGGDAPGAMVRDLLVRRADELAGLMAEKTQQIFSEASCAIALGRPPNSRACKYALNCLMNIFSSPGLPAGVEQGTLHRLVRVLLLRLVDEHLVKVPEGEALLKALNVLMLKLLENCDRNASFAALLALLLEAPQGVAGEPELEARWSDLVVKCLIKITKALPSTIDAVDLRQLLFAIHSFFESLGVDEIRRRGGRDDKPLRMRV</sequence>
<evidence type="ECO:0000313" key="2">
    <source>
        <dbReference type="Proteomes" id="UP000054498"/>
    </source>
</evidence>
<name>A0A0D2MB13_9CHLO</name>
<dbReference type="InterPro" id="IPR045110">
    <property type="entry name" value="XMAP215"/>
</dbReference>
<gene>
    <name evidence="1" type="ORF">MNEG_15438</name>
</gene>
<dbReference type="GO" id="GO:0046785">
    <property type="term" value="P:microtubule polymerization"/>
    <property type="evidence" value="ECO:0007669"/>
    <property type="project" value="InterPro"/>
</dbReference>
<dbReference type="STRING" id="145388.A0A0D2MB13"/>
<organism evidence="1 2">
    <name type="scientific">Monoraphidium neglectum</name>
    <dbReference type="NCBI Taxonomy" id="145388"/>
    <lineage>
        <taxon>Eukaryota</taxon>
        <taxon>Viridiplantae</taxon>
        <taxon>Chlorophyta</taxon>
        <taxon>core chlorophytes</taxon>
        <taxon>Chlorophyceae</taxon>
        <taxon>CS clade</taxon>
        <taxon>Sphaeropleales</taxon>
        <taxon>Selenastraceae</taxon>
        <taxon>Monoraphidium</taxon>
    </lineage>
</organism>
<dbReference type="OrthoDB" id="549529at2759"/>
<keyword evidence="2" id="KW-1185">Reference proteome</keyword>
<evidence type="ECO:0000313" key="1">
    <source>
        <dbReference type="EMBL" id="KIY92525.1"/>
    </source>
</evidence>
<accession>A0A0D2MB13</accession>
<dbReference type="GeneID" id="25733099"/>
<dbReference type="Proteomes" id="UP000054498">
    <property type="component" value="Unassembled WGS sequence"/>
</dbReference>
<proteinExistence type="predicted"/>